<accession>A0A382WN17</accession>
<dbReference type="SUPFAM" id="SSF48498">
    <property type="entry name" value="Tetracyclin repressor-like, C-terminal domain"/>
    <property type="match status" value="1"/>
</dbReference>
<name>A0A382WN17_9ZZZZ</name>
<dbReference type="PANTHER" id="PTHR47506:SF1">
    <property type="entry name" value="HTH-TYPE TRANSCRIPTIONAL REGULATOR YJDC"/>
    <property type="match status" value="1"/>
</dbReference>
<dbReference type="GO" id="GO:0003677">
    <property type="term" value="F:DNA binding"/>
    <property type="evidence" value="ECO:0007669"/>
    <property type="project" value="UniProtKB-KW"/>
</dbReference>
<dbReference type="SUPFAM" id="SSF46689">
    <property type="entry name" value="Homeodomain-like"/>
    <property type="match status" value="1"/>
</dbReference>
<keyword evidence="1" id="KW-0805">Transcription regulation</keyword>
<dbReference type="Pfam" id="PF00440">
    <property type="entry name" value="TetR_N"/>
    <property type="match status" value="1"/>
</dbReference>
<dbReference type="PRINTS" id="PR00455">
    <property type="entry name" value="HTHTETR"/>
</dbReference>
<protein>
    <recommendedName>
        <fullName evidence="4">HTH tetR-type domain-containing protein</fullName>
    </recommendedName>
</protein>
<evidence type="ECO:0000256" key="3">
    <source>
        <dbReference type="ARBA" id="ARBA00023163"/>
    </source>
</evidence>
<evidence type="ECO:0000256" key="1">
    <source>
        <dbReference type="ARBA" id="ARBA00023015"/>
    </source>
</evidence>
<keyword evidence="3" id="KW-0804">Transcription</keyword>
<dbReference type="AlphaFoldDB" id="A0A382WN17"/>
<dbReference type="Gene3D" id="1.10.357.10">
    <property type="entry name" value="Tetracycline Repressor, domain 2"/>
    <property type="match status" value="1"/>
</dbReference>
<sequence>MGRRSDARPRIVLAAKRLFHERGYQAVGVSELCGASDVNKGSFYHFFPSKRRLLLEVLSDSWDETGLLRTWLQKPPASPSHDFRHYLRELFAFHYAEWETSGYVRGSLLGNLSAEIRAANEPNIATEIKRLFDQQRHAFRALLAAGRNTGEFSIRDINTNADGLLASIQGLLLLAKIRNDLSILPASESILMSFAGRED</sequence>
<dbReference type="EMBL" id="UINC01160879">
    <property type="protein sequence ID" value="SVD59765.1"/>
    <property type="molecule type" value="Genomic_DNA"/>
</dbReference>
<evidence type="ECO:0000313" key="5">
    <source>
        <dbReference type="EMBL" id="SVD59765.1"/>
    </source>
</evidence>
<dbReference type="InterPro" id="IPR009057">
    <property type="entry name" value="Homeodomain-like_sf"/>
</dbReference>
<keyword evidence="2" id="KW-0238">DNA-binding</keyword>
<dbReference type="PROSITE" id="PS50977">
    <property type="entry name" value="HTH_TETR_2"/>
    <property type="match status" value="1"/>
</dbReference>
<proteinExistence type="predicted"/>
<organism evidence="5">
    <name type="scientific">marine metagenome</name>
    <dbReference type="NCBI Taxonomy" id="408172"/>
    <lineage>
        <taxon>unclassified sequences</taxon>
        <taxon>metagenomes</taxon>
        <taxon>ecological metagenomes</taxon>
    </lineage>
</organism>
<evidence type="ECO:0000256" key="2">
    <source>
        <dbReference type="ARBA" id="ARBA00023125"/>
    </source>
</evidence>
<dbReference type="InterPro" id="IPR001647">
    <property type="entry name" value="HTH_TetR"/>
</dbReference>
<dbReference type="PANTHER" id="PTHR47506">
    <property type="entry name" value="TRANSCRIPTIONAL REGULATORY PROTEIN"/>
    <property type="match status" value="1"/>
</dbReference>
<feature type="domain" description="HTH tetR-type" evidence="4">
    <location>
        <begin position="5"/>
        <end position="65"/>
    </location>
</feature>
<reference evidence="5" key="1">
    <citation type="submission" date="2018-05" db="EMBL/GenBank/DDBJ databases">
        <authorList>
            <person name="Lanie J.A."/>
            <person name="Ng W.-L."/>
            <person name="Kazmierczak K.M."/>
            <person name="Andrzejewski T.M."/>
            <person name="Davidsen T.M."/>
            <person name="Wayne K.J."/>
            <person name="Tettelin H."/>
            <person name="Glass J.I."/>
            <person name="Rusch D."/>
            <person name="Podicherti R."/>
            <person name="Tsui H.-C.T."/>
            <person name="Winkler M.E."/>
        </authorList>
    </citation>
    <scope>NUCLEOTIDE SEQUENCE</scope>
</reference>
<evidence type="ECO:0000259" key="4">
    <source>
        <dbReference type="PROSITE" id="PS50977"/>
    </source>
</evidence>
<dbReference type="InterPro" id="IPR036271">
    <property type="entry name" value="Tet_transcr_reg_TetR-rel_C_sf"/>
</dbReference>
<gene>
    <name evidence="5" type="ORF">METZ01_LOCUS412619</name>
</gene>